<evidence type="ECO:0000256" key="1">
    <source>
        <dbReference type="ARBA" id="ARBA00001947"/>
    </source>
</evidence>
<evidence type="ECO:0000256" key="5">
    <source>
        <dbReference type="ARBA" id="ARBA00022670"/>
    </source>
</evidence>
<accession>A0A363UMZ1</accession>
<feature type="transmembrane region" description="Helical" evidence="13">
    <location>
        <begin position="101"/>
        <end position="122"/>
    </location>
</feature>
<feature type="transmembrane region" description="Helical" evidence="13">
    <location>
        <begin position="187"/>
        <end position="205"/>
    </location>
</feature>
<gene>
    <name evidence="15" type="ORF">DEH80_05065</name>
</gene>
<dbReference type="GO" id="GO:0046872">
    <property type="term" value="F:metal ion binding"/>
    <property type="evidence" value="ECO:0007669"/>
    <property type="project" value="UniProtKB-KW"/>
</dbReference>
<dbReference type="GO" id="GO:0005886">
    <property type="term" value="C:plasma membrane"/>
    <property type="evidence" value="ECO:0007669"/>
    <property type="project" value="UniProtKB-SubCell"/>
</dbReference>
<dbReference type="Pfam" id="PF02163">
    <property type="entry name" value="Peptidase_M50"/>
    <property type="match status" value="1"/>
</dbReference>
<comment type="similarity">
    <text evidence="3">Belongs to the peptidase M50B family.</text>
</comment>
<keyword evidence="12 13" id="KW-0472">Membrane</keyword>
<evidence type="ECO:0000256" key="8">
    <source>
        <dbReference type="ARBA" id="ARBA00022801"/>
    </source>
</evidence>
<dbReference type="GO" id="GO:0006508">
    <property type="term" value="P:proteolysis"/>
    <property type="evidence" value="ECO:0007669"/>
    <property type="project" value="UniProtKB-KW"/>
</dbReference>
<feature type="transmembrane region" description="Helical" evidence="13">
    <location>
        <begin position="134"/>
        <end position="158"/>
    </location>
</feature>
<evidence type="ECO:0000256" key="3">
    <source>
        <dbReference type="ARBA" id="ARBA00007931"/>
    </source>
</evidence>
<keyword evidence="5 15" id="KW-0645">Protease</keyword>
<evidence type="ECO:0000256" key="13">
    <source>
        <dbReference type="SAM" id="Phobius"/>
    </source>
</evidence>
<feature type="domain" description="Peptidase M50" evidence="14">
    <location>
        <begin position="136"/>
        <end position="187"/>
    </location>
</feature>
<dbReference type="PANTHER" id="PTHR35864">
    <property type="entry name" value="ZINC METALLOPROTEASE MJ0611-RELATED"/>
    <property type="match status" value="1"/>
</dbReference>
<evidence type="ECO:0000256" key="12">
    <source>
        <dbReference type="ARBA" id="ARBA00023136"/>
    </source>
</evidence>
<reference evidence="15 16" key="1">
    <citation type="submission" date="2018-05" db="EMBL/GenBank/DDBJ databases">
        <title>Abyssibacter profundi OUC007T gen. nov., sp. nov, a marine bacterium isolated from seawater of the Mariana Trench.</title>
        <authorList>
            <person name="Zhou S."/>
        </authorList>
    </citation>
    <scope>NUCLEOTIDE SEQUENCE [LARGE SCALE GENOMIC DNA]</scope>
    <source>
        <strain evidence="15 16">OUC007</strain>
    </source>
</reference>
<dbReference type="PANTHER" id="PTHR35864:SF1">
    <property type="entry name" value="ZINC METALLOPROTEASE YWHC-RELATED"/>
    <property type="match status" value="1"/>
</dbReference>
<sequence length="224" mass="23659">MNDFNFIQLLAIWALPVVFAVTVHEAAHGFVARALGDDTASRLGRLTLNPVKHIDPVGTLLVPGLMLLGGALLGAGGLIFGWAKPVPVNALRFKDPRRGMAVVAVAGPLSNLVMAIGWALGLKWAMTTGTQAPWIQGVAYMCFAGVLINLVLMVLNLLPIPPLDGSRVAASLLPRDTAAQYMKIEPYGLVILVVLLATGVLGVLIGPPMDGLRNLIFQMLGISL</sequence>
<evidence type="ECO:0000256" key="11">
    <source>
        <dbReference type="ARBA" id="ARBA00023049"/>
    </source>
</evidence>
<keyword evidence="11" id="KW-0482">Metalloprotease</keyword>
<name>A0A363UMZ1_9GAMM</name>
<comment type="subcellular location">
    <subcellularLocation>
        <location evidence="2">Cell membrane</location>
        <topology evidence="2">Multi-pass membrane protein</topology>
    </subcellularLocation>
</comment>
<comment type="cofactor">
    <cofactor evidence="1">
        <name>Zn(2+)</name>
        <dbReference type="ChEBI" id="CHEBI:29105"/>
    </cofactor>
</comment>
<evidence type="ECO:0000259" key="14">
    <source>
        <dbReference type="Pfam" id="PF02163"/>
    </source>
</evidence>
<dbReference type="Proteomes" id="UP000251800">
    <property type="component" value="Unassembled WGS sequence"/>
</dbReference>
<keyword evidence="4" id="KW-1003">Cell membrane</keyword>
<dbReference type="OrthoDB" id="9800627at2"/>
<proteinExistence type="inferred from homology"/>
<keyword evidence="16" id="KW-1185">Reference proteome</keyword>
<evidence type="ECO:0000256" key="2">
    <source>
        <dbReference type="ARBA" id="ARBA00004651"/>
    </source>
</evidence>
<keyword evidence="8" id="KW-0378">Hydrolase</keyword>
<protein>
    <submittedName>
        <fullName evidence="15">Site-2 protease family protein</fullName>
    </submittedName>
</protein>
<keyword evidence="9" id="KW-0862">Zinc</keyword>
<dbReference type="AlphaFoldDB" id="A0A363UMZ1"/>
<evidence type="ECO:0000256" key="4">
    <source>
        <dbReference type="ARBA" id="ARBA00022475"/>
    </source>
</evidence>
<dbReference type="EMBL" id="QEQK01000004">
    <property type="protein sequence ID" value="PWN56796.1"/>
    <property type="molecule type" value="Genomic_DNA"/>
</dbReference>
<comment type="caution">
    <text evidence="15">The sequence shown here is derived from an EMBL/GenBank/DDBJ whole genome shotgun (WGS) entry which is preliminary data.</text>
</comment>
<evidence type="ECO:0000256" key="6">
    <source>
        <dbReference type="ARBA" id="ARBA00022692"/>
    </source>
</evidence>
<dbReference type="GO" id="GO:0008237">
    <property type="term" value="F:metallopeptidase activity"/>
    <property type="evidence" value="ECO:0007669"/>
    <property type="project" value="UniProtKB-KW"/>
</dbReference>
<organism evidence="15 16">
    <name type="scientific">Abyssibacter profundi</name>
    <dbReference type="NCBI Taxonomy" id="2182787"/>
    <lineage>
        <taxon>Bacteria</taxon>
        <taxon>Pseudomonadati</taxon>
        <taxon>Pseudomonadota</taxon>
        <taxon>Gammaproteobacteria</taxon>
        <taxon>Chromatiales</taxon>
        <taxon>Oceanococcaceae</taxon>
        <taxon>Abyssibacter</taxon>
    </lineage>
</organism>
<evidence type="ECO:0000313" key="15">
    <source>
        <dbReference type="EMBL" id="PWN56796.1"/>
    </source>
</evidence>
<dbReference type="InterPro" id="IPR052348">
    <property type="entry name" value="Metallopeptidase_M50B"/>
</dbReference>
<evidence type="ECO:0000313" key="16">
    <source>
        <dbReference type="Proteomes" id="UP000251800"/>
    </source>
</evidence>
<dbReference type="InterPro" id="IPR044537">
    <property type="entry name" value="Rip2-like"/>
</dbReference>
<dbReference type="RefSeq" id="WP_109719394.1">
    <property type="nucleotide sequence ID" value="NZ_QEQK01000004.1"/>
</dbReference>
<feature type="transmembrane region" description="Helical" evidence="13">
    <location>
        <begin position="60"/>
        <end position="80"/>
    </location>
</feature>
<dbReference type="CDD" id="cd06158">
    <property type="entry name" value="S2P-M50_like_1"/>
    <property type="match status" value="1"/>
</dbReference>
<keyword evidence="6 13" id="KW-0812">Transmembrane</keyword>
<evidence type="ECO:0000256" key="10">
    <source>
        <dbReference type="ARBA" id="ARBA00022989"/>
    </source>
</evidence>
<keyword evidence="10 13" id="KW-1133">Transmembrane helix</keyword>
<evidence type="ECO:0000256" key="9">
    <source>
        <dbReference type="ARBA" id="ARBA00022833"/>
    </source>
</evidence>
<evidence type="ECO:0000256" key="7">
    <source>
        <dbReference type="ARBA" id="ARBA00022723"/>
    </source>
</evidence>
<dbReference type="InterPro" id="IPR008915">
    <property type="entry name" value="Peptidase_M50"/>
</dbReference>
<keyword evidence="7" id="KW-0479">Metal-binding</keyword>